<organism evidence="11 12">
    <name type="scientific">Zophobas morio</name>
    <dbReference type="NCBI Taxonomy" id="2755281"/>
    <lineage>
        <taxon>Eukaryota</taxon>
        <taxon>Metazoa</taxon>
        <taxon>Ecdysozoa</taxon>
        <taxon>Arthropoda</taxon>
        <taxon>Hexapoda</taxon>
        <taxon>Insecta</taxon>
        <taxon>Pterygota</taxon>
        <taxon>Neoptera</taxon>
        <taxon>Endopterygota</taxon>
        <taxon>Coleoptera</taxon>
        <taxon>Polyphaga</taxon>
        <taxon>Cucujiformia</taxon>
        <taxon>Tenebrionidae</taxon>
        <taxon>Zophobas</taxon>
    </lineage>
</organism>
<keyword evidence="8" id="KW-0675">Receptor</keyword>
<dbReference type="GO" id="GO:0007165">
    <property type="term" value="P:signal transduction"/>
    <property type="evidence" value="ECO:0007669"/>
    <property type="project" value="UniProtKB-KW"/>
</dbReference>
<feature type="transmembrane region" description="Helical" evidence="10">
    <location>
        <begin position="179"/>
        <end position="207"/>
    </location>
</feature>
<proteinExistence type="predicted"/>
<accession>A0AA38IUA3</accession>
<comment type="caution">
    <text evidence="11">The sequence shown here is derived from an EMBL/GenBank/DDBJ whole genome shotgun (WGS) entry which is preliminary data.</text>
</comment>
<keyword evidence="2" id="KW-1003">Cell membrane</keyword>
<reference evidence="11" key="1">
    <citation type="journal article" date="2023" name="G3 (Bethesda)">
        <title>Whole genome assemblies of Zophobas morio and Tenebrio molitor.</title>
        <authorList>
            <person name="Kaur S."/>
            <person name="Stinson S.A."/>
            <person name="diCenzo G.C."/>
        </authorList>
    </citation>
    <scope>NUCLEOTIDE SEQUENCE</scope>
    <source>
        <strain evidence="11">QUZm001</strain>
    </source>
</reference>
<dbReference type="PANTHER" id="PTHR21137:SF35">
    <property type="entry name" value="ODORANT RECEPTOR 19A-RELATED"/>
    <property type="match status" value="1"/>
</dbReference>
<evidence type="ECO:0000256" key="3">
    <source>
        <dbReference type="ARBA" id="ARBA00022606"/>
    </source>
</evidence>
<sequence length="276" mass="31680">MTKPRLYDWESNLKINIMIMRLIGLWPDGDGTYRPGFYLTYSATVLTLVACHLLSEIVSIYFVRDDLEKVAEAIYIVLTEISTAVKTAFVIIKIRFIKSCIANLKNDQLLQPKNQDQVIMIQSSIAIWKFVYTSFIVGCFGVNLFWMITSMNFEEKYALPFLAWYPYNSKRSPQYEVTYAFQMGCTCFLTLSALCVDALICVFNVYVGCQFEFLSDNLRSFASSEDRNGSEAGKKLVRCIAHHKEILRYVLLCAKFNENIVIVYTRDTCNATELSV</sequence>
<evidence type="ECO:0000256" key="9">
    <source>
        <dbReference type="ARBA" id="ARBA00023224"/>
    </source>
</evidence>
<evidence type="ECO:0000256" key="4">
    <source>
        <dbReference type="ARBA" id="ARBA00022692"/>
    </source>
</evidence>
<evidence type="ECO:0000313" key="11">
    <source>
        <dbReference type="EMBL" id="KAJ3663617.1"/>
    </source>
</evidence>
<evidence type="ECO:0000256" key="1">
    <source>
        <dbReference type="ARBA" id="ARBA00004651"/>
    </source>
</evidence>
<dbReference type="Pfam" id="PF02949">
    <property type="entry name" value="7tm_6"/>
    <property type="match status" value="1"/>
</dbReference>
<dbReference type="GO" id="GO:0005886">
    <property type="term" value="C:plasma membrane"/>
    <property type="evidence" value="ECO:0007669"/>
    <property type="project" value="UniProtKB-SubCell"/>
</dbReference>
<keyword evidence="6 10" id="KW-1133">Transmembrane helix</keyword>
<feature type="transmembrane region" description="Helical" evidence="10">
    <location>
        <begin position="130"/>
        <end position="148"/>
    </location>
</feature>
<dbReference type="GO" id="GO:0005549">
    <property type="term" value="F:odorant binding"/>
    <property type="evidence" value="ECO:0007669"/>
    <property type="project" value="InterPro"/>
</dbReference>
<dbReference type="AlphaFoldDB" id="A0AA38IUA3"/>
<keyword evidence="7 10" id="KW-0472">Membrane</keyword>
<evidence type="ECO:0008006" key="13">
    <source>
        <dbReference type="Google" id="ProtNLM"/>
    </source>
</evidence>
<dbReference type="PANTHER" id="PTHR21137">
    <property type="entry name" value="ODORANT RECEPTOR"/>
    <property type="match status" value="1"/>
</dbReference>
<keyword evidence="12" id="KW-1185">Reference proteome</keyword>
<evidence type="ECO:0000256" key="10">
    <source>
        <dbReference type="SAM" id="Phobius"/>
    </source>
</evidence>
<keyword evidence="5" id="KW-0552">Olfaction</keyword>
<comment type="subcellular location">
    <subcellularLocation>
        <location evidence="1">Cell membrane</location>
        <topology evidence="1">Multi-pass membrane protein</topology>
    </subcellularLocation>
</comment>
<evidence type="ECO:0000256" key="8">
    <source>
        <dbReference type="ARBA" id="ARBA00023170"/>
    </source>
</evidence>
<gene>
    <name evidence="11" type="ORF">Zmor_007864</name>
</gene>
<protein>
    <recommendedName>
        <fullName evidence="13">Odorant receptor</fullName>
    </recommendedName>
</protein>
<evidence type="ECO:0000256" key="7">
    <source>
        <dbReference type="ARBA" id="ARBA00023136"/>
    </source>
</evidence>
<keyword evidence="9" id="KW-0807">Transducer</keyword>
<evidence type="ECO:0000313" key="12">
    <source>
        <dbReference type="Proteomes" id="UP001168821"/>
    </source>
</evidence>
<dbReference type="Proteomes" id="UP001168821">
    <property type="component" value="Unassembled WGS sequence"/>
</dbReference>
<name>A0AA38IUA3_9CUCU</name>
<dbReference type="GO" id="GO:0004984">
    <property type="term" value="F:olfactory receptor activity"/>
    <property type="evidence" value="ECO:0007669"/>
    <property type="project" value="InterPro"/>
</dbReference>
<feature type="transmembrane region" description="Helical" evidence="10">
    <location>
        <begin position="38"/>
        <end position="63"/>
    </location>
</feature>
<evidence type="ECO:0000256" key="6">
    <source>
        <dbReference type="ARBA" id="ARBA00022989"/>
    </source>
</evidence>
<keyword evidence="3" id="KW-0716">Sensory transduction</keyword>
<evidence type="ECO:0000256" key="5">
    <source>
        <dbReference type="ARBA" id="ARBA00022725"/>
    </source>
</evidence>
<keyword evidence="4 10" id="KW-0812">Transmembrane</keyword>
<evidence type="ECO:0000256" key="2">
    <source>
        <dbReference type="ARBA" id="ARBA00022475"/>
    </source>
</evidence>
<dbReference type="EMBL" id="JALNTZ010000002">
    <property type="protein sequence ID" value="KAJ3663617.1"/>
    <property type="molecule type" value="Genomic_DNA"/>
</dbReference>
<dbReference type="InterPro" id="IPR004117">
    <property type="entry name" value="7tm6_olfct_rcpt"/>
</dbReference>